<proteinExistence type="predicted"/>
<reference evidence="13 14" key="1">
    <citation type="submission" date="2025-04" db="UniProtKB">
        <authorList>
            <consortium name="RefSeq"/>
        </authorList>
    </citation>
    <scope>IDENTIFICATION</scope>
    <source>
        <tissue evidence="13 14">Whole organism</tissue>
    </source>
</reference>
<evidence type="ECO:0000256" key="6">
    <source>
        <dbReference type="ARBA" id="ARBA00031361"/>
    </source>
</evidence>
<dbReference type="KEGG" id="foc:113205417"/>
<evidence type="ECO:0000313" key="15">
    <source>
        <dbReference type="RefSeq" id="XP_052123147.1"/>
    </source>
</evidence>
<evidence type="ECO:0000256" key="4">
    <source>
        <dbReference type="ARBA" id="ARBA00022884"/>
    </source>
</evidence>
<dbReference type="RefSeq" id="XP_052123147.1">
    <property type="nucleotide sequence ID" value="XM_052267187.1"/>
</dbReference>
<dbReference type="PANTHER" id="PTHR21448:SF0">
    <property type="entry name" value="PROTEIN PHOSPHATASE 1 REGULATORY SUBUNIT 21"/>
    <property type="match status" value="1"/>
</dbReference>
<dbReference type="GO" id="GO:0005769">
    <property type="term" value="C:early endosome"/>
    <property type="evidence" value="ECO:0007669"/>
    <property type="project" value="UniProtKB-SubCell"/>
</dbReference>
<dbReference type="RefSeq" id="XP_052123146.1">
    <property type="nucleotide sequence ID" value="XM_052267186.1"/>
</dbReference>
<evidence type="ECO:0000256" key="8">
    <source>
        <dbReference type="ARBA" id="ARBA00044824"/>
    </source>
</evidence>
<dbReference type="OrthoDB" id="5566667at2759"/>
<feature type="region of interest" description="Disordered" evidence="10">
    <location>
        <begin position="83"/>
        <end position="104"/>
    </location>
</feature>
<evidence type="ECO:0000256" key="5">
    <source>
        <dbReference type="ARBA" id="ARBA00023054"/>
    </source>
</evidence>
<dbReference type="InterPro" id="IPR049372">
    <property type="entry name" value="PPP1R21_C"/>
</dbReference>
<feature type="coiled-coil region" evidence="9">
    <location>
        <begin position="553"/>
        <end position="580"/>
    </location>
</feature>
<dbReference type="GeneID" id="113205417"/>
<dbReference type="PANTHER" id="PTHR21448">
    <property type="entry name" value="SMOOTH MUSCLE MYOSIN HEAVY CHAIN-RELATED"/>
    <property type="match status" value="1"/>
</dbReference>
<evidence type="ECO:0000259" key="11">
    <source>
        <dbReference type="SMART" id="SM01254"/>
    </source>
</evidence>
<dbReference type="GO" id="GO:0016020">
    <property type="term" value="C:membrane"/>
    <property type="evidence" value="ECO:0007669"/>
    <property type="project" value="TreeGrafter"/>
</dbReference>
<dbReference type="GO" id="GO:0003723">
    <property type="term" value="F:RNA binding"/>
    <property type="evidence" value="ECO:0007669"/>
    <property type="project" value="UniProtKB-KW"/>
</dbReference>
<evidence type="ECO:0000256" key="7">
    <source>
        <dbReference type="ARBA" id="ARBA00031617"/>
    </source>
</evidence>
<dbReference type="SMART" id="SM01254">
    <property type="entry name" value="KLRAQ"/>
    <property type="match status" value="1"/>
</dbReference>
<keyword evidence="3" id="KW-0967">Endosome</keyword>
<organism evidence="12 14">
    <name type="scientific">Frankliniella occidentalis</name>
    <name type="common">Western flower thrips</name>
    <name type="synonym">Euthrips occidentalis</name>
    <dbReference type="NCBI Taxonomy" id="133901"/>
    <lineage>
        <taxon>Eukaryota</taxon>
        <taxon>Metazoa</taxon>
        <taxon>Ecdysozoa</taxon>
        <taxon>Arthropoda</taxon>
        <taxon>Hexapoda</taxon>
        <taxon>Insecta</taxon>
        <taxon>Pterygota</taxon>
        <taxon>Neoptera</taxon>
        <taxon>Paraneoptera</taxon>
        <taxon>Thysanoptera</taxon>
        <taxon>Terebrantia</taxon>
        <taxon>Thripoidea</taxon>
        <taxon>Thripidae</taxon>
        <taxon>Frankliniella</taxon>
    </lineage>
</organism>
<evidence type="ECO:0000256" key="1">
    <source>
        <dbReference type="ARBA" id="ARBA00004412"/>
    </source>
</evidence>
<keyword evidence="5 9" id="KW-0175">Coiled coil</keyword>
<sequence>MDGISGDLQTKYQKVASEYSKVRAQVAVLKKAVLDEQTKNSELRDTLKEREQGLRKAEQEMDSLTFRNQQLTKRVTVLQDELESMSKVKKSKSKTPDTSTGYNNEVMGEELHKTITENAKLLSLLHDKEESHRQDIEHLSQRIEQLEHELRTQQDQHKKALVKLEAEKASASVGSSLPAASNTSSHHVNSRLDQRVEALQKSNIELTGHARELNSQRLQLTSQLEDATRIIRTHLPFIDSSDRDLNELNIPHHDRGHQAKVLRTVNVAGTHVEEMASALEAFHSHVRNRLLIVHGTLSPLNSKFSEHLLDSGRQLHQLKQGYFDFQQGLECETWTLDTAPSLFAFSRPLRCYSLYLQKLQPYCQLSMEEECVLFGASDELLAASRDVVSCSAQFSVQIIKISGYVQLLAGQNRRHSQHPVESQHRFLNELGQALKLLHEAIQDLLCAYTVKFSVEKENGTNLDVNIQEESDGILSTLASAVTSAKKVVEVLDGYQSSHGGDSQCGKQAHPTVTAFRKRAAYYLASLEQEEPRSVPYEEALNVQVEIRSKAESCKALLSQLHSIQDQAAQAERDREHWQQEYHLLLMRQESHEENVKNSSPAVTETKDSDGTKTVVTNLLGKLVVPTMTPPEVEAREEKLKEYFRSRLNELVASCQNSEGKATTFMSECAVLKARLEDAVQCQKLCEERALRLSEELTSTTQGYDAQLAVMSEHLANMNDKLALQKDTIDHLKFQSKSKSKGKQK</sequence>
<evidence type="ECO:0000256" key="2">
    <source>
        <dbReference type="ARBA" id="ARBA00020102"/>
    </source>
</evidence>
<keyword evidence="12" id="KW-1185">Reference proteome</keyword>
<gene>
    <name evidence="13 14 15" type="primary">LOC113205417</name>
</gene>
<name>A0A6J1S840_FRAOC</name>
<dbReference type="Pfam" id="PF10212">
    <property type="entry name" value="PPP1R21_helical"/>
    <property type="match status" value="1"/>
</dbReference>
<dbReference type="AlphaFoldDB" id="A0A6J1S840"/>
<evidence type="ECO:0000313" key="14">
    <source>
        <dbReference type="RefSeq" id="XP_052123146.1"/>
    </source>
</evidence>
<dbReference type="RefSeq" id="XP_026276817.1">
    <property type="nucleotide sequence ID" value="XM_026421032.2"/>
</dbReference>
<dbReference type="InterPro" id="IPR040024">
    <property type="entry name" value="PPP1R21"/>
</dbReference>
<dbReference type="InterPro" id="IPR019343">
    <property type="entry name" value="PPP1R21_N"/>
</dbReference>
<dbReference type="Pfam" id="PF10205">
    <property type="entry name" value="KLRAQ"/>
    <property type="match status" value="1"/>
</dbReference>
<evidence type="ECO:0000313" key="12">
    <source>
        <dbReference type="Proteomes" id="UP000504606"/>
    </source>
</evidence>
<dbReference type="Proteomes" id="UP000504606">
    <property type="component" value="Unplaced"/>
</dbReference>
<accession>A0A6J1S840</accession>
<comment type="subcellular location">
    <subcellularLocation>
        <location evidence="1">Early endosome</location>
    </subcellularLocation>
</comment>
<dbReference type="Pfam" id="PF21636">
    <property type="entry name" value="PPP1R21_C"/>
    <property type="match status" value="1"/>
</dbReference>
<protein>
    <recommendedName>
        <fullName evidence="2">Protein phosphatase 1 regulatory subunit 21</fullName>
    </recommendedName>
    <alternativeName>
        <fullName evidence="7">Coiled-coil domain-containing protein 128</fullName>
    </alternativeName>
    <alternativeName>
        <fullName evidence="8">Ferry endosomal RAB5 effector complex subunit 2</fullName>
    </alternativeName>
    <alternativeName>
        <fullName evidence="6">KLRAQ motif-containing protein 1</fullName>
    </alternativeName>
</protein>
<dbReference type="InterPro" id="IPR019348">
    <property type="entry name" value="PPP1R21_six_helix"/>
</dbReference>
<keyword evidence="4" id="KW-0694">RNA-binding</keyword>
<evidence type="ECO:0000256" key="3">
    <source>
        <dbReference type="ARBA" id="ARBA00022753"/>
    </source>
</evidence>
<evidence type="ECO:0000256" key="9">
    <source>
        <dbReference type="SAM" id="Coils"/>
    </source>
</evidence>
<evidence type="ECO:0000313" key="13">
    <source>
        <dbReference type="RefSeq" id="XP_026276817.1"/>
    </source>
</evidence>
<evidence type="ECO:0000256" key="10">
    <source>
        <dbReference type="SAM" id="MobiDB-lite"/>
    </source>
</evidence>
<feature type="domain" description="Protein phosphatase 1 regulatory subunit 21 N-terminal" evidence="11">
    <location>
        <begin position="13"/>
        <end position="111"/>
    </location>
</feature>
<feature type="coiled-coil region" evidence="9">
    <location>
        <begin position="129"/>
        <end position="167"/>
    </location>
</feature>